<accession>A0ABQ1KMG1</accession>
<evidence type="ECO:0000313" key="18">
    <source>
        <dbReference type="Proteomes" id="UP000629025"/>
    </source>
</evidence>
<evidence type="ECO:0000256" key="1">
    <source>
        <dbReference type="ARBA" id="ARBA00001958"/>
    </source>
</evidence>
<evidence type="ECO:0000259" key="16">
    <source>
        <dbReference type="Pfam" id="PF02887"/>
    </source>
</evidence>
<evidence type="ECO:0000256" key="12">
    <source>
        <dbReference type="ARBA" id="ARBA00023317"/>
    </source>
</evidence>
<dbReference type="Gene3D" id="3.20.20.60">
    <property type="entry name" value="Phosphoenolpyruvate-binding domains"/>
    <property type="match status" value="1"/>
</dbReference>
<dbReference type="Proteomes" id="UP000629025">
    <property type="component" value="Unassembled WGS sequence"/>
</dbReference>
<dbReference type="InterPro" id="IPR040442">
    <property type="entry name" value="Pyrv_kinase-like_dom_sf"/>
</dbReference>
<dbReference type="InterPro" id="IPR015793">
    <property type="entry name" value="Pyrv_Knase_brl"/>
</dbReference>
<evidence type="ECO:0000256" key="2">
    <source>
        <dbReference type="ARBA" id="ARBA00004997"/>
    </source>
</evidence>
<comment type="similarity">
    <text evidence="3 14">Belongs to the pyruvate kinase family.</text>
</comment>
<dbReference type="InterPro" id="IPR015813">
    <property type="entry name" value="Pyrv/PenolPyrv_kinase-like_dom"/>
</dbReference>
<dbReference type="PANTHER" id="PTHR11817">
    <property type="entry name" value="PYRUVATE KINASE"/>
    <property type="match status" value="1"/>
</dbReference>
<sequence>MQRRTKIVATLGPATDTPEAIEALVKAGVNVVRLNFSHGSPQDHQRRASLVREFGAKHGRYVAVLGDLQGPKIRIARFAETKVQLTKGQRFDLDAALDKNAGDATCVGIDYEELVSDSNPGDILLLDDGRVELEVVAVEGSRIQCEVLIGGPLSNNKGINRKGGGLSAGALTEKDFADIKTAAEIGVDYLAVSFPRSAADMNQARELLRAAGGKAGLVAKIERAETVQDPKVLDEIILASEAVMVARGDLGVEIGDAELIGVQKHIISRARTLNRLVITATQMMESMITQPMPTRAEVFDVANAVLDGTDAVMLSAETAAGAYPIETVEAMARVIIGAEKHPQAHKSKHRLSESFRHIDESIALSAMYAANHLEGVKAIICMTETGATPLLMSRIRSPQPIFAYSRHPDTQYRVALYRGVKTVPFDTANLPAAEINQLAVDELVRREVVSKGDLVLITKGDYLNAQGGTNTLKIVRVGDQIR</sequence>
<evidence type="ECO:0000256" key="7">
    <source>
        <dbReference type="ARBA" id="ARBA00022741"/>
    </source>
</evidence>
<keyword evidence="18" id="KW-1185">Reference proteome</keyword>
<protein>
    <recommendedName>
        <fullName evidence="4 13">Pyruvate kinase</fullName>
        <ecNumber evidence="4 13">2.7.1.40</ecNumber>
    </recommendedName>
</protein>
<evidence type="ECO:0000256" key="13">
    <source>
        <dbReference type="NCBIfam" id="TIGR01064"/>
    </source>
</evidence>
<dbReference type="InterPro" id="IPR036918">
    <property type="entry name" value="Pyrv_Knase_C_sf"/>
</dbReference>
<dbReference type="SUPFAM" id="SSF52935">
    <property type="entry name" value="PK C-terminal domain-like"/>
    <property type="match status" value="1"/>
</dbReference>
<evidence type="ECO:0000256" key="5">
    <source>
        <dbReference type="ARBA" id="ARBA00022679"/>
    </source>
</evidence>
<comment type="pathway">
    <text evidence="2 14">Carbohydrate degradation; glycolysis; pyruvate from D-glyceraldehyde 3-phosphate: step 5/5.</text>
</comment>
<evidence type="ECO:0000256" key="10">
    <source>
        <dbReference type="ARBA" id="ARBA00022842"/>
    </source>
</evidence>
<dbReference type="InterPro" id="IPR015795">
    <property type="entry name" value="Pyrv_Knase_C"/>
</dbReference>
<name>A0ABQ1KMG1_9GAMM</name>
<keyword evidence="7" id="KW-0547">Nucleotide-binding</keyword>
<dbReference type="EC" id="2.7.1.40" evidence="4 13"/>
<reference evidence="18" key="1">
    <citation type="journal article" date="2019" name="Int. J. Syst. Evol. Microbiol.">
        <title>The Global Catalogue of Microorganisms (GCM) 10K type strain sequencing project: providing services to taxonomists for standard genome sequencing and annotation.</title>
        <authorList>
            <consortium name="The Broad Institute Genomics Platform"/>
            <consortium name="The Broad Institute Genome Sequencing Center for Infectious Disease"/>
            <person name="Wu L."/>
            <person name="Ma J."/>
        </authorList>
    </citation>
    <scope>NUCLEOTIDE SEQUENCE [LARGE SCALE GENOMIC DNA]</scope>
    <source>
        <strain evidence="18">CGMCC 1.15341</strain>
    </source>
</reference>
<evidence type="ECO:0000256" key="3">
    <source>
        <dbReference type="ARBA" id="ARBA00008663"/>
    </source>
</evidence>
<proteinExistence type="inferred from homology"/>
<dbReference type="InterPro" id="IPR011037">
    <property type="entry name" value="Pyrv_Knase-like_insert_dom_sf"/>
</dbReference>
<dbReference type="EMBL" id="BMIJ01000006">
    <property type="protein sequence ID" value="GGC00801.1"/>
    <property type="molecule type" value="Genomic_DNA"/>
</dbReference>
<dbReference type="InterPro" id="IPR001697">
    <property type="entry name" value="Pyr_Knase"/>
</dbReference>
<dbReference type="PROSITE" id="PS00110">
    <property type="entry name" value="PYRUVATE_KINASE"/>
    <property type="match status" value="1"/>
</dbReference>
<dbReference type="RefSeq" id="WP_188749531.1">
    <property type="nucleotide sequence ID" value="NZ_BMIJ01000006.1"/>
</dbReference>
<keyword evidence="10 14" id="KW-0460">Magnesium</keyword>
<gene>
    <name evidence="17" type="primary">pykA</name>
    <name evidence="17" type="ORF">GCM10011352_28700</name>
</gene>
<evidence type="ECO:0000256" key="4">
    <source>
        <dbReference type="ARBA" id="ARBA00012142"/>
    </source>
</evidence>
<dbReference type="Gene3D" id="2.40.33.10">
    <property type="entry name" value="PK beta-barrel domain-like"/>
    <property type="match status" value="1"/>
</dbReference>
<evidence type="ECO:0000259" key="15">
    <source>
        <dbReference type="Pfam" id="PF00224"/>
    </source>
</evidence>
<feature type="domain" description="Pyruvate kinase barrel" evidence="15">
    <location>
        <begin position="3"/>
        <end position="328"/>
    </location>
</feature>
<dbReference type="SUPFAM" id="SSF50800">
    <property type="entry name" value="PK beta-barrel domain-like"/>
    <property type="match status" value="1"/>
</dbReference>
<comment type="caution">
    <text evidence="17">The sequence shown here is derived from an EMBL/GenBank/DDBJ whole genome shotgun (WGS) entry which is preliminary data.</text>
</comment>
<evidence type="ECO:0000313" key="17">
    <source>
        <dbReference type="EMBL" id="GGC00801.1"/>
    </source>
</evidence>
<evidence type="ECO:0000256" key="8">
    <source>
        <dbReference type="ARBA" id="ARBA00022777"/>
    </source>
</evidence>
<organism evidence="17 18">
    <name type="scientific">Marinobacterium zhoushanense</name>
    <dbReference type="NCBI Taxonomy" id="1679163"/>
    <lineage>
        <taxon>Bacteria</taxon>
        <taxon>Pseudomonadati</taxon>
        <taxon>Pseudomonadota</taxon>
        <taxon>Gammaproteobacteria</taxon>
        <taxon>Oceanospirillales</taxon>
        <taxon>Oceanospirillaceae</taxon>
        <taxon>Marinobacterium</taxon>
    </lineage>
</organism>
<evidence type="ECO:0000256" key="11">
    <source>
        <dbReference type="ARBA" id="ARBA00023152"/>
    </source>
</evidence>
<dbReference type="InterPro" id="IPR018209">
    <property type="entry name" value="Pyrv_Knase_AS"/>
</dbReference>
<dbReference type="Pfam" id="PF00224">
    <property type="entry name" value="PK"/>
    <property type="match status" value="1"/>
</dbReference>
<dbReference type="SUPFAM" id="SSF51621">
    <property type="entry name" value="Phosphoenolpyruvate/pyruvate domain"/>
    <property type="match status" value="1"/>
</dbReference>
<feature type="domain" description="Pyruvate kinase C-terminal" evidence="16">
    <location>
        <begin position="360"/>
        <end position="475"/>
    </location>
</feature>
<evidence type="ECO:0000256" key="6">
    <source>
        <dbReference type="ARBA" id="ARBA00022723"/>
    </source>
</evidence>
<dbReference type="PRINTS" id="PR01050">
    <property type="entry name" value="PYRUVTKNASE"/>
</dbReference>
<keyword evidence="12 17" id="KW-0670">Pyruvate</keyword>
<evidence type="ECO:0000256" key="14">
    <source>
        <dbReference type="RuleBase" id="RU000504"/>
    </source>
</evidence>
<keyword evidence="6" id="KW-0479">Metal-binding</keyword>
<dbReference type="NCBIfam" id="TIGR01064">
    <property type="entry name" value="pyruv_kin"/>
    <property type="match status" value="1"/>
</dbReference>
<keyword evidence="5 14" id="KW-0808">Transferase</keyword>
<dbReference type="Gene3D" id="3.40.1380.20">
    <property type="entry name" value="Pyruvate kinase, C-terminal domain"/>
    <property type="match status" value="1"/>
</dbReference>
<dbReference type="GO" id="GO:0016301">
    <property type="term" value="F:kinase activity"/>
    <property type="evidence" value="ECO:0007669"/>
    <property type="project" value="UniProtKB-KW"/>
</dbReference>
<comment type="catalytic activity">
    <reaction evidence="14">
        <text>pyruvate + ATP = phosphoenolpyruvate + ADP + H(+)</text>
        <dbReference type="Rhea" id="RHEA:18157"/>
        <dbReference type="ChEBI" id="CHEBI:15361"/>
        <dbReference type="ChEBI" id="CHEBI:15378"/>
        <dbReference type="ChEBI" id="CHEBI:30616"/>
        <dbReference type="ChEBI" id="CHEBI:58702"/>
        <dbReference type="ChEBI" id="CHEBI:456216"/>
        <dbReference type="EC" id="2.7.1.40"/>
    </reaction>
</comment>
<dbReference type="InterPro" id="IPR015806">
    <property type="entry name" value="Pyrv_Knase_insert_dom_sf"/>
</dbReference>
<comment type="cofactor">
    <cofactor evidence="1">
        <name>K(+)</name>
        <dbReference type="ChEBI" id="CHEBI:29103"/>
    </cofactor>
</comment>
<keyword evidence="8 14" id="KW-0418">Kinase</keyword>
<dbReference type="Pfam" id="PF02887">
    <property type="entry name" value="PK_C"/>
    <property type="match status" value="1"/>
</dbReference>
<evidence type="ECO:0000256" key="9">
    <source>
        <dbReference type="ARBA" id="ARBA00022840"/>
    </source>
</evidence>
<dbReference type="NCBIfam" id="NF004491">
    <property type="entry name" value="PRK05826.1"/>
    <property type="match status" value="1"/>
</dbReference>
<keyword evidence="11 14" id="KW-0324">Glycolysis</keyword>
<keyword evidence="9" id="KW-0067">ATP-binding</keyword>